<name>A0A179B6L9_ACIFR</name>
<dbReference type="EMBL" id="LVXZ01000273">
    <property type="protein sequence ID" value="OAP87352.1"/>
    <property type="molecule type" value="Genomic_DNA"/>
</dbReference>
<keyword evidence="2" id="KW-1185">Reference proteome</keyword>
<evidence type="ECO:0000313" key="2">
    <source>
        <dbReference type="Proteomes" id="UP000078302"/>
    </source>
</evidence>
<comment type="caution">
    <text evidence="1">The sequence shown here is derived from an EMBL/GenBank/DDBJ whole genome shotgun (WGS) entry which is preliminary data.</text>
</comment>
<organism evidence="1 2">
    <name type="scientific">Acidithiobacillus ferrooxidans</name>
    <name type="common">Thiobacillus ferrooxidans</name>
    <dbReference type="NCBI Taxonomy" id="920"/>
    <lineage>
        <taxon>Bacteria</taxon>
        <taxon>Pseudomonadati</taxon>
        <taxon>Pseudomonadota</taxon>
        <taxon>Acidithiobacillia</taxon>
        <taxon>Acidithiobacillales</taxon>
        <taxon>Acidithiobacillaceae</taxon>
        <taxon>Acidithiobacillus</taxon>
    </lineage>
</organism>
<accession>A0A179B6L9</accession>
<proteinExistence type="predicted"/>
<dbReference type="AlphaFoldDB" id="A0A179B6L9"/>
<evidence type="ECO:0000313" key="1">
    <source>
        <dbReference type="EMBL" id="OAP87352.1"/>
    </source>
</evidence>
<sequence length="70" mass="8131">MLADVTGIRELCWEGYVWAGCAGHFLAPAWMGLDVKRLLYVYWNQKRHLACFPKYLCYMVLARGIEPPTH</sequence>
<protein>
    <submittedName>
        <fullName evidence="1">Uncharacterized protein</fullName>
    </submittedName>
</protein>
<dbReference type="Proteomes" id="UP000078302">
    <property type="component" value="Unassembled WGS sequence"/>
</dbReference>
<gene>
    <name evidence="1" type="ORF">A4H96_14600</name>
</gene>
<reference evidence="1 2" key="1">
    <citation type="submission" date="2016-04" db="EMBL/GenBank/DDBJ databases">
        <title>Acidithiobacillus ferrooxidans genome sequencing and assembly.</title>
        <authorList>
            <person name="Zhou Z."/>
        </authorList>
    </citation>
    <scope>NUCLEOTIDE SEQUENCE [LARGE SCALE GENOMIC DNA]</scope>
    <source>
        <strain evidence="1 2">BY0502</strain>
    </source>
</reference>